<keyword evidence="1" id="KW-0732">Signal</keyword>
<accession>A0A1L9S532</accession>
<dbReference type="AlphaFoldDB" id="A0A1L9S532"/>
<feature type="chain" id="PRO_5009887511" description="Apple domain-containing protein" evidence="1">
    <location>
        <begin position="20"/>
        <end position="379"/>
    </location>
</feature>
<evidence type="ECO:0000256" key="1">
    <source>
        <dbReference type="SAM" id="SignalP"/>
    </source>
</evidence>
<gene>
    <name evidence="2" type="ORF">ASPZODRAFT_1502396</name>
</gene>
<dbReference type="STRING" id="1073090.A0A1L9S532"/>
<dbReference type="VEuPathDB" id="FungiDB:ASPZODRAFT_1502396"/>
<name>A0A1L9S532_9EURO</name>
<dbReference type="EMBL" id="KV878363">
    <property type="protein sequence ID" value="OJJ42253.1"/>
    <property type="molecule type" value="Genomic_DNA"/>
</dbReference>
<dbReference type="RefSeq" id="XP_022576763.1">
    <property type="nucleotide sequence ID" value="XM_022725596.1"/>
</dbReference>
<protein>
    <recommendedName>
        <fullName evidence="4">Apple domain-containing protein</fullName>
    </recommendedName>
</protein>
<keyword evidence="3" id="KW-1185">Reference proteome</keyword>
<sequence length="379" mass="38675">MSLYRIALTAGFLLGQAAANVPIASSSAASQPSFACWTDLGTESVASIPTSTATKTIHDANPVIVYTTTQDTVTVTPAASTVTLTDYATTTVTDIAGTLTDTFSTTSTEYDTATVTVTADPITATLSITVSVTATSTSTIGTSSGFIPIADSLTGTTVYKRDVSETSCPLGHDDYQYATSVECVTITAIKTTTTETVTAAASTVTAASETSTVSTTSTITSSTTMVAEEVSTTLSYSTTSTITETSTAPAVTSTVTATTTVTAAVSTTSVYGACATDNLAGAPLSSLFGSLAGEYIQNIYATTFAETLSSSSSASAYDCCVSCQENSACMYSAWYDSYCYIVTSSVCSVSTYYGTADLVSSSATWGYVVSNGNCARVVS</sequence>
<evidence type="ECO:0008006" key="4">
    <source>
        <dbReference type="Google" id="ProtNLM"/>
    </source>
</evidence>
<proteinExistence type="predicted"/>
<reference evidence="3" key="1">
    <citation type="journal article" date="2017" name="Genome Biol.">
        <title>Comparative genomics reveals high biological diversity and specific adaptations in the industrially and medically important fungal genus Aspergillus.</title>
        <authorList>
            <person name="de Vries R.P."/>
            <person name="Riley R."/>
            <person name="Wiebenga A."/>
            <person name="Aguilar-Osorio G."/>
            <person name="Amillis S."/>
            <person name="Uchima C.A."/>
            <person name="Anderluh G."/>
            <person name="Asadollahi M."/>
            <person name="Askin M."/>
            <person name="Barry K."/>
            <person name="Battaglia E."/>
            <person name="Bayram O."/>
            <person name="Benocci T."/>
            <person name="Braus-Stromeyer S.A."/>
            <person name="Caldana C."/>
            <person name="Canovas D."/>
            <person name="Cerqueira G.C."/>
            <person name="Chen F."/>
            <person name="Chen W."/>
            <person name="Choi C."/>
            <person name="Clum A."/>
            <person name="Dos Santos R.A."/>
            <person name="Damasio A.R."/>
            <person name="Diallinas G."/>
            <person name="Emri T."/>
            <person name="Fekete E."/>
            <person name="Flipphi M."/>
            <person name="Freyberg S."/>
            <person name="Gallo A."/>
            <person name="Gournas C."/>
            <person name="Habgood R."/>
            <person name="Hainaut M."/>
            <person name="Harispe M.L."/>
            <person name="Henrissat B."/>
            <person name="Hilden K.S."/>
            <person name="Hope R."/>
            <person name="Hossain A."/>
            <person name="Karabika E."/>
            <person name="Karaffa L."/>
            <person name="Karanyi Z."/>
            <person name="Krasevec N."/>
            <person name="Kuo A."/>
            <person name="Kusch H."/>
            <person name="LaButti K."/>
            <person name="Lagendijk E.L."/>
            <person name="Lapidus A."/>
            <person name="Levasseur A."/>
            <person name="Lindquist E."/>
            <person name="Lipzen A."/>
            <person name="Logrieco A.F."/>
            <person name="MacCabe A."/>
            <person name="Maekelae M.R."/>
            <person name="Malavazi I."/>
            <person name="Melin P."/>
            <person name="Meyer V."/>
            <person name="Mielnichuk N."/>
            <person name="Miskei M."/>
            <person name="Molnar A.P."/>
            <person name="Mule G."/>
            <person name="Ngan C.Y."/>
            <person name="Orejas M."/>
            <person name="Orosz E."/>
            <person name="Ouedraogo J.P."/>
            <person name="Overkamp K.M."/>
            <person name="Park H.-S."/>
            <person name="Perrone G."/>
            <person name="Piumi F."/>
            <person name="Punt P.J."/>
            <person name="Ram A.F."/>
            <person name="Ramon A."/>
            <person name="Rauscher S."/>
            <person name="Record E."/>
            <person name="Riano-Pachon D.M."/>
            <person name="Robert V."/>
            <person name="Roehrig J."/>
            <person name="Ruller R."/>
            <person name="Salamov A."/>
            <person name="Salih N.S."/>
            <person name="Samson R.A."/>
            <person name="Sandor E."/>
            <person name="Sanguinetti M."/>
            <person name="Schuetze T."/>
            <person name="Sepcic K."/>
            <person name="Shelest E."/>
            <person name="Sherlock G."/>
            <person name="Sophianopoulou V."/>
            <person name="Squina F.M."/>
            <person name="Sun H."/>
            <person name="Susca A."/>
            <person name="Todd R.B."/>
            <person name="Tsang A."/>
            <person name="Unkles S.E."/>
            <person name="van de Wiele N."/>
            <person name="van Rossen-Uffink D."/>
            <person name="Oliveira J.V."/>
            <person name="Vesth T.C."/>
            <person name="Visser J."/>
            <person name="Yu J.-H."/>
            <person name="Zhou M."/>
            <person name="Andersen M.R."/>
            <person name="Archer D.B."/>
            <person name="Baker S.E."/>
            <person name="Benoit I."/>
            <person name="Brakhage A.A."/>
            <person name="Braus G.H."/>
            <person name="Fischer R."/>
            <person name="Frisvad J.C."/>
            <person name="Goldman G.H."/>
            <person name="Houbraken J."/>
            <person name="Oakley B."/>
            <person name="Pocsi I."/>
            <person name="Scazzocchio C."/>
            <person name="Seiboth B."/>
            <person name="vanKuyk P.A."/>
            <person name="Wortman J."/>
            <person name="Dyer P.S."/>
            <person name="Grigoriev I.V."/>
        </authorList>
    </citation>
    <scope>NUCLEOTIDE SEQUENCE [LARGE SCALE GENOMIC DNA]</scope>
    <source>
        <strain evidence="3">CBS 506.65</strain>
    </source>
</reference>
<feature type="signal peptide" evidence="1">
    <location>
        <begin position="1"/>
        <end position="19"/>
    </location>
</feature>
<organism evidence="2 3">
    <name type="scientific">Penicilliopsis zonata CBS 506.65</name>
    <dbReference type="NCBI Taxonomy" id="1073090"/>
    <lineage>
        <taxon>Eukaryota</taxon>
        <taxon>Fungi</taxon>
        <taxon>Dikarya</taxon>
        <taxon>Ascomycota</taxon>
        <taxon>Pezizomycotina</taxon>
        <taxon>Eurotiomycetes</taxon>
        <taxon>Eurotiomycetidae</taxon>
        <taxon>Eurotiales</taxon>
        <taxon>Aspergillaceae</taxon>
        <taxon>Penicilliopsis</taxon>
    </lineage>
</organism>
<dbReference type="GeneID" id="34612061"/>
<dbReference type="Proteomes" id="UP000184188">
    <property type="component" value="Unassembled WGS sequence"/>
</dbReference>
<evidence type="ECO:0000313" key="3">
    <source>
        <dbReference type="Proteomes" id="UP000184188"/>
    </source>
</evidence>
<dbReference type="OrthoDB" id="5428787at2759"/>
<evidence type="ECO:0000313" key="2">
    <source>
        <dbReference type="EMBL" id="OJJ42253.1"/>
    </source>
</evidence>